<dbReference type="VEuPathDB" id="TriTrypDB:TM35_000192240"/>
<dbReference type="InterPro" id="IPR000719">
    <property type="entry name" value="Prot_kinase_dom"/>
</dbReference>
<feature type="region of interest" description="Disordered" evidence="6">
    <location>
        <begin position="388"/>
        <end position="410"/>
    </location>
</feature>
<evidence type="ECO:0000313" key="9">
    <source>
        <dbReference type="Proteomes" id="UP000192257"/>
    </source>
</evidence>
<feature type="region of interest" description="Disordered" evidence="6">
    <location>
        <begin position="278"/>
        <end position="297"/>
    </location>
</feature>
<evidence type="ECO:0000256" key="3">
    <source>
        <dbReference type="ARBA" id="ARBA00022741"/>
    </source>
</evidence>
<proteinExistence type="predicted"/>
<keyword evidence="9" id="KW-1185">Reference proteome</keyword>
<evidence type="ECO:0000313" key="8">
    <source>
        <dbReference type="EMBL" id="ORC87980.1"/>
    </source>
</evidence>
<accession>A0A1X0NV33</accession>
<keyword evidence="3" id="KW-0547">Nucleotide-binding</keyword>
<dbReference type="Pfam" id="PF00069">
    <property type="entry name" value="Pkinase"/>
    <property type="match status" value="1"/>
</dbReference>
<evidence type="ECO:0000256" key="1">
    <source>
        <dbReference type="ARBA" id="ARBA00022527"/>
    </source>
</evidence>
<evidence type="ECO:0000259" key="7">
    <source>
        <dbReference type="PROSITE" id="PS50011"/>
    </source>
</evidence>
<evidence type="ECO:0000256" key="5">
    <source>
        <dbReference type="ARBA" id="ARBA00022840"/>
    </source>
</evidence>
<name>A0A1X0NV33_9TRYP</name>
<feature type="region of interest" description="Disordered" evidence="6">
    <location>
        <begin position="454"/>
        <end position="516"/>
    </location>
</feature>
<dbReference type="Gene3D" id="1.10.510.10">
    <property type="entry name" value="Transferase(Phosphotransferase) domain 1"/>
    <property type="match status" value="1"/>
</dbReference>
<reference evidence="8 9" key="1">
    <citation type="submission" date="2017-03" db="EMBL/GenBank/DDBJ databases">
        <title>An alternative strategy for trypanosome survival in the mammalian bloodstream revealed through genome and transcriptome analysis of the ubiquitous bovine parasite Trypanosoma (Megatrypanum) theileri.</title>
        <authorList>
            <person name="Kelly S."/>
            <person name="Ivens A."/>
            <person name="Mott A."/>
            <person name="O'Neill E."/>
            <person name="Emms D."/>
            <person name="Macleod O."/>
            <person name="Voorheis P."/>
            <person name="Matthews J."/>
            <person name="Matthews K."/>
            <person name="Carrington M."/>
        </authorList>
    </citation>
    <scope>NUCLEOTIDE SEQUENCE [LARGE SCALE GENOMIC DNA]</scope>
    <source>
        <strain evidence="8">Edinburgh</strain>
    </source>
</reference>
<feature type="compositionally biased region" description="Basic and acidic residues" evidence="6">
    <location>
        <begin position="388"/>
        <end position="401"/>
    </location>
</feature>
<organism evidence="8 9">
    <name type="scientific">Trypanosoma theileri</name>
    <dbReference type="NCBI Taxonomy" id="67003"/>
    <lineage>
        <taxon>Eukaryota</taxon>
        <taxon>Discoba</taxon>
        <taxon>Euglenozoa</taxon>
        <taxon>Kinetoplastea</taxon>
        <taxon>Metakinetoplastina</taxon>
        <taxon>Trypanosomatida</taxon>
        <taxon>Trypanosomatidae</taxon>
        <taxon>Trypanosoma</taxon>
    </lineage>
</organism>
<feature type="domain" description="Protein kinase" evidence="7">
    <location>
        <begin position="12"/>
        <end position="272"/>
    </location>
</feature>
<dbReference type="GO" id="GO:0005634">
    <property type="term" value="C:nucleus"/>
    <property type="evidence" value="ECO:0007669"/>
    <property type="project" value="TreeGrafter"/>
</dbReference>
<sequence length="593" mass="67267">MTASHKQIVGKYELGKVLAAGYFDCRTRLCTHIVTGAQYVVRIYNKAVLSEAQWMWNRIRDAIHVMRTLPKHENIIETAECFETQSSLYILMQLFAPMHLTKLYTSETSSGQRTSFPIEKTKHYYAQVVRGLVHMHNRNVVHLGIAPDHIMVNDRDQVKIGYLVSCMYFTKGKPCREIRGTTHTVAPEVLRNEGYDPYLADAWSMGVLLYFMLHHGRYPHDGANTTKNILYNRVRPPDPSLPAEAKELITWLMHPIPSRRLRVEQILTHPFFLKDYGETSTQERNSNSGNGVSVAETDYSLDPATGEHTVNIRVPFGLSRQEEAAYIIQHTYRAYRSRKMREIQKPYSIMMNNKSIHSVPGEYLHTGPRAGRRSLPSFLKIDDVSYVDDRGQGSKQSEYHHHQPQQQRLSRVMQPTPELPQFEEPNVDDLADEAVAEPDSPNALGCHNSVVIINNSPEEGPSPTHSPTLMDRGPRRSNVRFSLPARSLRGEGGLGEMSSGVSSNKTIDGKGEETTIGRGKKTSMVRLDAHATPNDLSVIAAMEFGTHMKVDATRPCPLCNRLPMQRVCGREPYNKTSYVYRKGEFTVRDEEEF</sequence>
<dbReference type="AlphaFoldDB" id="A0A1X0NV33"/>
<dbReference type="RefSeq" id="XP_028882046.1">
    <property type="nucleotide sequence ID" value="XM_029026722.1"/>
</dbReference>
<protein>
    <recommendedName>
        <fullName evidence="7">Protein kinase domain-containing protein</fullName>
    </recommendedName>
</protein>
<keyword evidence="5" id="KW-0067">ATP-binding</keyword>
<feature type="compositionally biased region" description="Polar residues" evidence="6">
    <location>
        <begin position="454"/>
        <end position="467"/>
    </location>
</feature>
<dbReference type="GeneID" id="39986502"/>
<evidence type="ECO:0000256" key="4">
    <source>
        <dbReference type="ARBA" id="ARBA00022777"/>
    </source>
</evidence>
<gene>
    <name evidence="8" type="ORF">TM35_000192240</name>
</gene>
<dbReference type="InterPro" id="IPR011009">
    <property type="entry name" value="Kinase-like_dom_sf"/>
</dbReference>
<keyword evidence="2" id="KW-0808">Transferase</keyword>
<keyword evidence="1" id="KW-0723">Serine/threonine-protein kinase</keyword>
<evidence type="ECO:0000256" key="6">
    <source>
        <dbReference type="SAM" id="MobiDB-lite"/>
    </source>
</evidence>
<dbReference type="OrthoDB" id="541276at2759"/>
<feature type="compositionally biased region" description="Polar residues" evidence="6">
    <location>
        <begin position="278"/>
        <end position="291"/>
    </location>
</feature>
<dbReference type="GO" id="GO:0004674">
    <property type="term" value="F:protein serine/threonine kinase activity"/>
    <property type="evidence" value="ECO:0007669"/>
    <property type="project" value="UniProtKB-KW"/>
</dbReference>
<keyword evidence="4" id="KW-0418">Kinase</keyword>
<comment type="caution">
    <text evidence="8">The sequence shown here is derived from an EMBL/GenBank/DDBJ whole genome shotgun (WGS) entry which is preliminary data.</text>
</comment>
<dbReference type="PANTHER" id="PTHR24345">
    <property type="entry name" value="SERINE/THREONINE-PROTEIN KINASE PLK"/>
    <property type="match status" value="1"/>
</dbReference>
<dbReference type="Proteomes" id="UP000192257">
    <property type="component" value="Unassembled WGS sequence"/>
</dbReference>
<evidence type="ECO:0000256" key="2">
    <source>
        <dbReference type="ARBA" id="ARBA00022679"/>
    </source>
</evidence>
<dbReference type="PROSITE" id="PS50011">
    <property type="entry name" value="PROTEIN_KINASE_DOM"/>
    <property type="match status" value="1"/>
</dbReference>
<dbReference type="SUPFAM" id="SSF56112">
    <property type="entry name" value="Protein kinase-like (PK-like)"/>
    <property type="match status" value="1"/>
</dbReference>
<dbReference type="STRING" id="67003.A0A1X0NV33"/>
<dbReference type="PANTHER" id="PTHR24345:SF91">
    <property type="entry name" value="SERINE_THREONINE-PROTEIN KINASE PLK4"/>
    <property type="match status" value="1"/>
</dbReference>
<dbReference type="GO" id="GO:0005524">
    <property type="term" value="F:ATP binding"/>
    <property type="evidence" value="ECO:0007669"/>
    <property type="project" value="UniProtKB-KW"/>
</dbReference>
<dbReference type="EMBL" id="NBCO01000019">
    <property type="protein sequence ID" value="ORC87980.1"/>
    <property type="molecule type" value="Genomic_DNA"/>
</dbReference>